<dbReference type="SUPFAM" id="SSF49599">
    <property type="entry name" value="TRAF domain-like"/>
    <property type="match status" value="1"/>
</dbReference>
<dbReference type="InterPro" id="IPR000210">
    <property type="entry name" value="BTB/POZ_dom"/>
</dbReference>
<dbReference type="Gene3D" id="2.60.210.10">
    <property type="entry name" value="Apoptosis, Tumor Necrosis Factor Receptor Associated Protein 2, Chain A"/>
    <property type="match status" value="1"/>
</dbReference>
<dbReference type="SMART" id="SM00225">
    <property type="entry name" value="BTB"/>
    <property type="match status" value="1"/>
</dbReference>
<dbReference type="SUPFAM" id="SSF54695">
    <property type="entry name" value="POZ domain"/>
    <property type="match status" value="1"/>
</dbReference>
<evidence type="ECO:0000259" key="3">
    <source>
        <dbReference type="PROSITE" id="PS50144"/>
    </source>
</evidence>
<dbReference type="PROSITE" id="PS50144">
    <property type="entry name" value="MATH"/>
    <property type="match status" value="1"/>
</dbReference>
<organism evidence="4 5">
    <name type="scientific">Lolium multiflorum</name>
    <name type="common">Italian ryegrass</name>
    <name type="synonym">Lolium perenne subsp. multiflorum</name>
    <dbReference type="NCBI Taxonomy" id="4521"/>
    <lineage>
        <taxon>Eukaryota</taxon>
        <taxon>Viridiplantae</taxon>
        <taxon>Streptophyta</taxon>
        <taxon>Embryophyta</taxon>
        <taxon>Tracheophyta</taxon>
        <taxon>Spermatophyta</taxon>
        <taxon>Magnoliopsida</taxon>
        <taxon>Liliopsida</taxon>
        <taxon>Poales</taxon>
        <taxon>Poaceae</taxon>
        <taxon>BOP clade</taxon>
        <taxon>Pooideae</taxon>
        <taxon>Poodae</taxon>
        <taxon>Poeae</taxon>
        <taxon>Poeae Chloroplast Group 2 (Poeae type)</taxon>
        <taxon>Loliodinae</taxon>
        <taxon>Loliinae</taxon>
        <taxon>Lolium</taxon>
    </lineage>
</organism>
<dbReference type="Gene3D" id="3.30.710.10">
    <property type="entry name" value="Potassium Channel Kv1.1, Chain A"/>
    <property type="match status" value="1"/>
</dbReference>
<proteinExistence type="predicted"/>
<comment type="caution">
    <text evidence="4">The sequence shown here is derived from an EMBL/GenBank/DDBJ whole genome shotgun (WGS) entry which is preliminary data.</text>
</comment>
<protein>
    <recommendedName>
        <fullName evidence="6">BTB domain-containing protein</fullName>
    </recommendedName>
</protein>
<dbReference type="GO" id="GO:0016567">
    <property type="term" value="P:protein ubiquitination"/>
    <property type="evidence" value="ECO:0007669"/>
    <property type="project" value="InterPro"/>
</dbReference>
<dbReference type="Proteomes" id="UP001231189">
    <property type="component" value="Unassembled WGS sequence"/>
</dbReference>
<evidence type="ECO:0008006" key="6">
    <source>
        <dbReference type="Google" id="ProtNLM"/>
    </source>
</evidence>
<name>A0AAD8W9I2_LOLMU</name>
<dbReference type="InterPro" id="IPR045005">
    <property type="entry name" value="BPM1-6"/>
</dbReference>
<dbReference type="CDD" id="cd00121">
    <property type="entry name" value="MATH"/>
    <property type="match status" value="1"/>
</dbReference>
<evidence type="ECO:0000313" key="4">
    <source>
        <dbReference type="EMBL" id="KAK1646039.1"/>
    </source>
</evidence>
<comment type="pathway">
    <text evidence="1">Protein modification; protein ubiquitination.</text>
</comment>
<dbReference type="PANTHER" id="PTHR26379">
    <property type="entry name" value="BTB/POZ AND MATH DOMAIN-CONTAINING PROTEIN 1"/>
    <property type="match status" value="1"/>
</dbReference>
<dbReference type="CDD" id="cd14733">
    <property type="entry name" value="BACK"/>
    <property type="match status" value="1"/>
</dbReference>
<dbReference type="InterPro" id="IPR002083">
    <property type="entry name" value="MATH/TRAF_dom"/>
</dbReference>
<keyword evidence="5" id="KW-1185">Reference proteome</keyword>
<evidence type="ECO:0000313" key="5">
    <source>
        <dbReference type="Proteomes" id="UP001231189"/>
    </source>
</evidence>
<sequence>MGSGIHETTRSVHSDAPRVSGTHEFTIRNYSRTKGIGIGKPIYSGNFTVDDHEWNIEFYPDGCSFFDWRDPALFARLVRMPVTPLQAAVKFQLIDPRPRNGAGKVLYGVNLAVATFDYNAYCWGLRRFISRKRLEGADLGALHDDSITVRCTVSVLKPEARVALLGNVEVPVPPSCFAENAARFLATGRAPFDVKFNVGGVVLEAHRLVLASQSPWFDSLLYGHWGDTRVVEIGGTSPEVFKAVLHYIYNDQLPDGATADEEATRQLFVAADMYLLERLKKMCASRLCRFLQDGTVESIMQLAEAHSCIELQQACKSYMATGLPV</sequence>
<dbReference type="InterPro" id="IPR011333">
    <property type="entry name" value="SKP1/BTB/POZ_sf"/>
</dbReference>
<evidence type="ECO:0000256" key="1">
    <source>
        <dbReference type="ARBA" id="ARBA00004906"/>
    </source>
</evidence>
<dbReference type="PANTHER" id="PTHR26379:SF284">
    <property type="entry name" value="BTB DOMAIN-CONTAINING PROTEIN"/>
    <property type="match status" value="1"/>
</dbReference>
<dbReference type="PROSITE" id="PS50097">
    <property type="entry name" value="BTB"/>
    <property type="match status" value="1"/>
</dbReference>
<feature type="domain" description="MATH" evidence="3">
    <location>
        <begin position="20"/>
        <end position="153"/>
    </location>
</feature>
<feature type="domain" description="BTB" evidence="2">
    <location>
        <begin position="192"/>
        <end position="253"/>
    </location>
</feature>
<dbReference type="EMBL" id="JAUUTY010000004">
    <property type="protein sequence ID" value="KAK1646039.1"/>
    <property type="molecule type" value="Genomic_DNA"/>
</dbReference>
<dbReference type="AlphaFoldDB" id="A0AAD8W9I2"/>
<accession>A0AAD8W9I2</accession>
<evidence type="ECO:0000259" key="2">
    <source>
        <dbReference type="PROSITE" id="PS50097"/>
    </source>
</evidence>
<dbReference type="Pfam" id="PF22486">
    <property type="entry name" value="MATH_2"/>
    <property type="match status" value="1"/>
</dbReference>
<reference evidence="4" key="1">
    <citation type="submission" date="2023-07" db="EMBL/GenBank/DDBJ databases">
        <title>A chromosome-level genome assembly of Lolium multiflorum.</title>
        <authorList>
            <person name="Chen Y."/>
            <person name="Copetti D."/>
            <person name="Kolliker R."/>
            <person name="Studer B."/>
        </authorList>
    </citation>
    <scope>NUCLEOTIDE SEQUENCE</scope>
    <source>
        <strain evidence="4">02402/16</strain>
        <tissue evidence="4">Leaf</tissue>
    </source>
</reference>
<dbReference type="InterPro" id="IPR008974">
    <property type="entry name" value="TRAF-like"/>
</dbReference>
<dbReference type="Pfam" id="PF00651">
    <property type="entry name" value="BTB"/>
    <property type="match status" value="1"/>
</dbReference>
<gene>
    <name evidence="4" type="ORF">QYE76_063844</name>
</gene>